<feature type="compositionally biased region" description="Low complexity" evidence="1">
    <location>
        <begin position="76"/>
        <end position="85"/>
    </location>
</feature>
<proteinExistence type="predicted"/>
<sequence>MERMISLSNPKARLSLQSLWKSLRSFLLTAASTSLSGGNSERADELTKALLHQIFKQFDLPSLLRRRADKLRRRVGGSSASSGNSTEFESVKNKNDGFRPVDFRKKTDDSNNDSIAMNEMNKKVGTGGTNGDQQIRKWLGMVAEKEKTLAQVETIKVHSDSRSSGANTESTTTARPSSTASTRYPAMQLSLFQRRKGPVRVAVKLPQKHAKDGVKRFQPAQGRDLIDK</sequence>
<gene>
    <name evidence="2" type="ORF">BIW11_06787</name>
</gene>
<feature type="compositionally biased region" description="Low complexity" evidence="1">
    <location>
        <begin position="168"/>
        <end position="183"/>
    </location>
</feature>
<dbReference type="OrthoDB" id="10583445at2759"/>
<dbReference type="EMBL" id="MNPL01002949">
    <property type="protein sequence ID" value="OQR77868.1"/>
    <property type="molecule type" value="Genomic_DNA"/>
</dbReference>
<feature type="region of interest" description="Disordered" evidence="1">
    <location>
        <begin position="155"/>
        <end position="184"/>
    </location>
</feature>
<dbReference type="Proteomes" id="UP000192247">
    <property type="component" value="Unassembled WGS sequence"/>
</dbReference>
<protein>
    <submittedName>
        <fullName evidence="2">Uncharacterized protein</fullName>
    </submittedName>
</protein>
<feature type="region of interest" description="Disordered" evidence="1">
    <location>
        <begin position="74"/>
        <end position="131"/>
    </location>
</feature>
<organism evidence="2 3">
    <name type="scientific">Tropilaelaps mercedesae</name>
    <dbReference type="NCBI Taxonomy" id="418985"/>
    <lineage>
        <taxon>Eukaryota</taxon>
        <taxon>Metazoa</taxon>
        <taxon>Ecdysozoa</taxon>
        <taxon>Arthropoda</taxon>
        <taxon>Chelicerata</taxon>
        <taxon>Arachnida</taxon>
        <taxon>Acari</taxon>
        <taxon>Parasitiformes</taxon>
        <taxon>Mesostigmata</taxon>
        <taxon>Gamasina</taxon>
        <taxon>Dermanyssoidea</taxon>
        <taxon>Laelapidae</taxon>
        <taxon>Tropilaelaps</taxon>
    </lineage>
</organism>
<evidence type="ECO:0000256" key="1">
    <source>
        <dbReference type="SAM" id="MobiDB-lite"/>
    </source>
</evidence>
<accession>A0A1V9XWX9</accession>
<feature type="compositionally biased region" description="Basic and acidic residues" evidence="1">
    <location>
        <begin position="89"/>
        <end position="109"/>
    </location>
</feature>
<evidence type="ECO:0000313" key="3">
    <source>
        <dbReference type="Proteomes" id="UP000192247"/>
    </source>
</evidence>
<evidence type="ECO:0000313" key="2">
    <source>
        <dbReference type="EMBL" id="OQR77868.1"/>
    </source>
</evidence>
<keyword evidence="3" id="KW-1185">Reference proteome</keyword>
<dbReference type="InParanoid" id="A0A1V9XWX9"/>
<comment type="caution">
    <text evidence="2">The sequence shown here is derived from an EMBL/GenBank/DDBJ whole genome shotgun (WGS) entry which is preliminary data.</text>
</comment>
<feature type="region of interest" description="Disordered" evidence="1">
    <location>
        <begin position="206"/>
        <end position="228"/>
    </location>
</feature>
<reference evidence="2 3" key="1">
    <citation type="journal article" date="2017" name="Gigascience">
        <title>Draft genome of the honey bee ectoparasitic mite, Tropilaelaps mercedesae, is shaped by the parasitic life history.</title>
        <authorList>
            <person name="Dong X."/>
            <person name="Armstrong S.D."/>
            <person name="Xia D."/>
            <person name="Makepeace B.L."/>
            <person name="Darby A.C."/>
            <person name="Kadowaki T."/>
        </authorList>
    </citation>
    <scope>NUCLEOTIDE SEQUENCE [LARGE SCALE GENOMIC DNA]</scope>
    <source>
        <strain evidence="2">Wuxi-XJTLU</strain>
    </source>
</reference>
<name>A0A1V9XWX9_9ACAR</name>
<dbReference type="AlphaFoldDB" id="A0A1V9XWX9"/>